<keyword evidence="2" id="KW-1185">Reference proteome</keyword>
<evidence type="ECO:0000313" key="2">
    <source>
        <dbReference type="Proteomes" id="UP001642409"/>
    </source>
</evidence>
<dbReference type="EMBL" id="CAXDID020000114">
    <property type="protein sequence ID" value="CAL6030238.1"/>
    <property type="molecule type" value="Genomic_DNA"/>
</dbReference>
<accession>A0ABP1J4Q9</accession>
<comment type="caution">
    <text evidence="1">The sequence shown here is derived from an EMBL/GenBank/DDBJ whole genome shotgun (WGS) entry which is preliminary data.</text>
</comment>
<reference evidence="1 2" key="1">
    <citation type="submission" date="2024-07" db="EMBL/GenBank/DDBJ databases">
        <authorList>
            <person name="Akdeniz Z."/>
        </authorList>
    </citation>
    <scope>NUCLEOTIDE SEQUENCE [LARGE SCALE GENOMIC DNA]</scope>
</reference>
<proteinExistence type="predicted"/>
<gene>
    <name evidence="1" type="ORF">HINF_LOCUS33115</name>
</gene>
<dbReference type="Proteomes" id="UP001642409">
    <property type="component" value="Unassembled WGS sequence"/>
</dbReference>
<evidence type="ECO:0000313" key="1">
    <source>
        <dbReference type="EMBL" id="CAL6030238.1"/>
    </source>
</evidence>
<name>A0ABP1J4Q9_9EUKA</name>
<protein>
    <submittedName>
        <fullName evidence="1">Hypothetical_protein</fullName>
    </submittedName>
</protein>
<organism evidence="1 2">
    <name type="scientific">Hexamita inflata</name>
    <dbReference type="NCBI Taxonomy" id="28002"/>
    <lineage>
        <taxon>Eukaryota</taxon>
        <taxon>Metamonada</taxon>
        <taxon>Diplomonadida</taxon>
        <taxon>Hexamitidae</taxon>
        <taxon>Hexamitinae</taxon>
        <taxon>Hexamita</taxon>
    </lineage>
</organism>
<sequence>MLEDIDYHIPSNSDTAKQHIFEVVKIQGDIRRVKRKMQQLQVYSTKKLFIKCGHHYYSTQILCILKLDRLYQPNVSYDFITLYQTLNLLIESQLASSNQWSLF</sequence>